<dbReference type="EMBL" id="JAVRRL010000083">
    <property type="protein sequence ID" value="KAK5108568.1"/>
    <property type="molecule type" value="Genomic_DNA"/>
</dbReference>
<evidence type="ECO:0000256" key="2">
    <source>
        <dbReference type="ARBA" id="ARBA00022692"/>
    </source>
</evidence>
<organism evidence="9 10">
    <name type="scientific">Meristemomyces frigidus</name>
    <dbReference type="NCBI Taxonomy" id="1508187"/>
    <lineage>
        <taxon>Eukaryota</taxon>
        <taxon>Fungi</taxon>
        <taxon>Dikarya</taxon>
        <taxon>Ascomycota</taxon>
        <taxon>Pezizomycotina</taxon>
        <taxon>Dothideomycetes</taxon>
        <taxon>Dothideomycetidae</taxon>
        <taxon>Mycosphaerellales</taxon>
        <taxon>Teratosphaeriaceae</taxon>
        <taxon>Meristemomyces</taxon>
    </lineage>
</organism>
<comment type="caution">
    <text evidence="9">The sequence shown here is derived from an EMBL/GenBank/DDBJ whole genome shotgun (WGS) entry which is preliminary data.</text>
</comment>
<keyword evidence="4 7" id="KW-0472">Membrane</keyword>
<feature type="region of interest" description="Disordered" evidence="6">
    <location>
        <begin position="476"/>
        <end position="571"/>
    </location>
</feature>
<dbReference type="AlphaFoldDB" id="A0AAN7TA07"/>
<feature type="region of interest" description="Disordered" evidence="6">
    <location>
        <begin position="353"/>
        <end position="404"/>
    </location>
</feature>
<comment type="subcellular location">
    <subcellularLocation>
        <location evidence="1">Membrane</location>
        <topology evidence="1">Multi-pass membrane protein</topology>
    </subcellularLocation>
</comment>
<feature type="transmembrane region" description="Helical" evidence="7">
    <location>
        <begin position="221"/>
        <end position="239"/>
    </location>
</feature>
<evidence type="ECO:0000256" key="7">
    <source>
        <dbReference type="SAM" id="Phobius"/>
    </source>
</evidence>
<dbReference type="Proteomes" id="UP001310890">
    <property type="component" value="Unassembled WGS sequence"/>
</dbReference>
<sequence length="571" mass="63104">MGIWSDPPEPRTKYENWPTLLFSWWATIFAAFFIVTRLCGRKVRSGRLFREDWIMLLSMIPLFIRMALIHVVLLYGTNNVRTVGHDSTALHLEHRSLGARLVLPARIFYAMYIWTMKLTVSEFLKRITTSIWRRSYEVTLQILRGFLLLTFLAVVVATLAECHPFDHYWQVIPDPGPHCRLGYAQLFTMGICDIITDVLLVAFPIPIVLQSGQTWQRKFQLVALFSLSTIMIAVTATRIPKVVDHHGRQQYRTVWASCEILAATCVSNAVILGSFLRDRGTKKNKFRSQSMSDSIDRASVRRPTLVAMQRLGSDEDLFRSLGCRMPRHLLEEGAPVARPAPAGLSAQEMKVNRETHLMSGALKIDRPPPRREEIEDRFPNPSNPVQNPHHHSPAPPTPSTKRSASFFDVGGLLEDRPASWDTRSRSTTLAESSASGIVALDFASSVTPNPSRRGSNAFLADIGGLGFPVNANGRGVGGGHAYAPPPSQPRRHSDAQTSLARWRHGPPAGVLGPTLERQEGVVDLRDPGGLLGEEGGRSETGCEGSKSEPTAPLESTAGNACEATSKVPARS</sequence>
<keyword evidence="2 7" id="KW-0812">Transmembrane</keyword>
<evidence type="ECO:0000256" key="4">
    <source>
        <dbReference type="ARBA" id="ARBA00023136"/>
    </source>
</evidence>
<evidence type="ECO:0000256" key="5">
    <source>
        <dbReference type="ARBA" id="ARBA00038359"/>
    </source>
</evidence>
<feature type="compositionally biased region" description="Basic and acidic residues" evidence="6">
    <location>
        <begin position="516"/>
        <end position="526"/>
    </location>
</feature>
<dbReference type="InterPro" id="IPR049326">
    <property type="entry name" value="Rhodopsin_dom_fungi"/>
</dbReference>
<protein>
    <recommendedName>
        <fullName evidence="8">Rhodopsin domain-containing protein</fullName>
    </recommendedName>
</protein>
<evidence type="ECO:0000259" key="8">
    <source>
        <dbReference type="Pfam" id="PF20684"/>
    </source>
</evidence>
<dbReference type="PANTHER" id="PTHR33048:SF19">
    <property type="entry name" value="MEMBRANE PROTEIN PTH11-LIKE, PUTATIVE (AFU_ORTHOLOGUE AFUA_1G14080)-RELATED"/>
    <property type="match status" value="1"/>
</dbReference>
<proteinExistence type="inferred from homology"/>
<comment type="similarity">
    <text evidence="5">Belongs to the SAT4 family.</text>
</comment>
<keyword evidence="3 7" id="KW-1133">Transmembrane helix</keyword>
<dbReference type="GO" id="GO:0016020">
    <property type="term" value="C:membrane"/>
    <property type="evidence" value="ECO:0007669"/>
    <property type="project" value="UniProtKB-SubCell"/>
</dbReference>
<accession>A0AAN7TA07</accession>
<evidence type="ECO:0000313" key="10">
    <source>
        <dbReference type="Proteomes" id="UP001310890"/>
    </source>
</evidence>
<evidence type="ECO:0000313" key="9">
    <source>
        <dbReference type="EMBL" id="KAK5108568.1"/>
    </source>
</evidence>
<gene>
    <name evidence="9" type="ORF">LTR62_008225</name>
</gene>
<dbReference type="Pfam" id="PF20684">
    <property type="entry name" value="Fung_rhodopsin"/>
    <property type="match status" value="1"/>
</dbReference>
<feature type="transmembrane region" description="Helical" evidence="7">
    <location>
        <begin position="183"/>
        <end position="209"/>
    </location>
</feature>
<dbReference type="InterPro" id="IPR052337">
    <property type="entry name" value="SAT4-like"/>
</dbReference>
<name>A0AAN7TA07_9PEZI</name>
<dbReference type="PANTHER" id="PTHR33048">
    <property type="entry name" value="PTH11-LIKE INTEGRAL MEMBRANE PROTEIN (AFU_ORTHOLOGUE AFUA_5G11245)"/>
    <property type="match status" value="1"/>
</dbReference>
<evidence type="ECO:0000256" key="6">
    <source>
        <dbReference type="SAM" id="MobiDB-lite"/>
    </source>
</evidence>
<feature type="compositionally biased region" description="Basic and acidic residues" evidence="6">
    <location>
        <begin position="363"/>
        <end position="378"/>
    </location>
</feature>
<feature type="domain" description="Rhodopsin" evidence="8">
    <location>
        <begin position="37"/>
        <end position="266"/>
    </location>
</feature>
<evidence type="ECO:0000256" key="3">
    <source>
        <dbReference type="ARBA" id="ARBA00022989"/>
    </source>
</evidence>
<feature type="transmembrane region" description="Helical" evidence="7">
    <location>
        <begin position="97"/>
        <end position="120"/>
    </location>
</feature>
<evidence type="ECO:0000256" key="1">
    <source>
        <dbReference type="ARBA" id="ARBA00004141"/>
    </source>
</evidence>
<reference evidence="9" key="1">
    <citation type="submission" date="2023-08" db="EMBL/GenBank/DDBJ databases">
        <title>Black Yeasts Isolated from many extreme environments.</title>
        <authorList>
            <person name="Coleine C."/>
            <person name="Stajich J.E."/>
            <person name="Selbmann L."/>
        </authorList>
    </citation>
    <scope>NUCLEOTIDE SEQUENCE</scope>
    <source>
        <strain evidence="9">CCFEE 5401</strain>
    </source>
</reference>
<feature type="transmembrane region" description="Helical" evidence="7">
    <location>
        <begin position="141"/>
        <end position="160"/>
    </location>
</feature>
<feature type="transmembrane region" description="Helical" evidence="7">
    <location>
        <begin position="254"/>
        <end position="276"/>
    </location>
</feature>
<feature type="transmembrane region" description="Helical" evidence="7">
    <location>
        <begin position="52"/>
        <end position="77"/>
    </location>
</feature>
<feature type="transmembrane region" description="Helical" evidence="7">
    <location>
        <begin position="20"/>
        <end position="40"/>
    </location>
</feature>